<sequence length="215" mass="24343">MAAMVVVAAPLLCILYLARHHPRLATLDLHLLLVVVSDSPTFRLDLILTRPCPCTNDSIFACLELLPTFRKAIITFVISNDILSTYDTLVFLHRVADSALPAEFYNIILHALVRLRRHEDAIHFYDEMISTHCIPPNVYTFNILINSSCRAEGVDIAIGWFQEMRRWSCHLLMVQKAGNKEGGEAILDEMFDSGFILNIATYNRLFDGLHTGRSL</sequence>
<evidence type="ECO:0000313" key="5">
    <source>
        <dbReference type="Proteomes" id="UP000729402"/>
    </source>
</evidence>
<reference evidence="4" key="2">
    <citation type="submission" date="2021-02" db="EMBL/GenBank/DDBJ databases">
        <authorList>
            <person name="Kimball J.A."/>
            <person name="Haas M.W."/>
            <person name="Macchietto M."/>
            <person name="Kono T."/>
            <person name="Duquette J."/>
            <person name="Shao M."/>
        </authorList>
    </citation>
    <scope>NUCLEOTIDE SEQUENCE</scope>
    <source>
        <tissue evidence="4">Fresh leaf tissue</tissue>
    </source>
</reference>
<gene>
    <name evidence="4" type="ORF">GUJ93_ZPchr0050g33545</name>
</gene>
<comment type="caution">
    <text evidence="4">The sequence shown here is derived from an EMBL/GenBank/DDBJ whole genome shotgun (WGS) entry which is preliminary data.</text>
</comment>
<evidence type="ECO:0000256" key="2">
    <source>
        <dbReference type="PROSITE-ProRule" id="PRU00708"/>
    </source>
</evidence>
<dbReference type="PROSITE" id="PS51375">
    <property type="entry name" value="PPR"/>
    <property type="match status" value="2"/>
</dbReference>
<keyword evidence="5" id="KW-1185">Reference proteome</keyword>
<dbReference type="EMBL" id="JAAALK010000705">
    <property type="protein sequence ID" value="KAG8044388.1"/>
    <property type="molecule type" value="Genomic_DNA"/>
</dbReference>
<reference evidence="4" key="1">
    <citation type="journal article" date="2021" name="bioRxiv">
        <title>Whole Genome Assembly and Annotation of Northern Wild Rice, Zizania palustris L., Supports a Whole Genome Duplication in the Zizania Genus.</title>
        <authorList>
            <person name="Haas M."/>
            <person name="Kono T."/>
            <person name="Macchietto M."/>
            <person name="Millas R."/>
            <person name="McGilp L."/>
            <person name="Shao M."/>
            <person name="Duquette J."/>
            <person name="Hirsch C.N."/>
            <person name="Kimball J."/>
        </authorList>
    </citation>
    <scope>NUCLEOTIDE SEQUENCE</scope>
    <source>
        <tissue evidence="4">Fresh leaf tissue</tissue>
    </source>
</reference>
<keyword evidence="3" id="KW-0732">Signal</keyword>
<name>A0A8J5VEK8_ZIZPA</name>
<organism evidence="4 5">
    <name type="scientific">Zizania palustris</name>
    <name type="common">Northern wild rice</name>
    <dbReference type="NCBI Taxonomy" id="103762"/>
    <lineage>
        <taxon>Eukaryota</taxon>
        <taxon>Viridiplantae</taxon>
        <taxon>Streptophyta</taxon>
        <taxon>Embryophyta</taxon>
        <taxon>Tracheophyta</taxon>
        <taxon>Spermatophyta</taxon>
        <taxon>Magnoliopsida</taxon>
        <taxon>Liliopsida</taxon>
        <taxon>Poales</taxon>
        <taxon>Poaceae</taxon>
        <taxon>BOP clade</taxon>
        <taxon>Oryzoideae</taxon>
        <taxon>Oryzeae</taxon>
        <taxon>Zizaniinae</taxon>
        <taxon>Zizania</taxon>
    </lineage>
</organism>
<evidence type="ECO:0000256" key="3">
    <source>
        <dbReference type="SAM" id="SignalP"/>
    </source>
</evidence>
<feature type="repeat" description="PPR" evidence="2">
    <location>
        <begin position="101"/>
        <end position="135"/>
    </location>
</feature>
<feature type="signal peptide" evidence="3">
    <location>
        <begin position="1"/>
        <end position="18"/>
    </location>
</feature>
<proteinExistence type="predicted"/>
<dbReference type="PANTHER" id="PTHR47932:SF50">
    <property type="entry name" value="OS01G0908800 PROTEIN"/>
    <property type="match status" value="1"/>
</dbReference>
<evidence type="ECO:0008006" key="6">
    <source>
        <dbReference type="Google" id="ProtNLM"/>
    </source>
</evidence>
<dbReference type="OrthoDB" id="185373at2759"/>
<dbReference type="PANTHER" id="PTHR47932">
    <property type="entry name" value="ATPASE EXPRESSION PROTEIN 3"/>
    <property type="match status" value="1"/>
</dbReference>
<dbReference type="NCBIfam" id="TIGR00756">
    <property type="entry name" value="PPR"/>
    <property type="match status" value="2"/>
</dbReference>
<dbReference type="Proteomes" id="UP000729402">
    <property type="component" value="Unassembled WGS sequence"/>
</dbReference>
<keyword evidence="1" id="KW-0677">Repeat</keyword>
<dbReference type="GO" id="GO:0003729">
    <property type="term" value="F:mRNA binding"/>
    <property type="evidence" value="ECO:0007669"/>
    <property type="project" value="TreeGrafter"/>
</dbReference>
<evidence type="ECO:0000313" key="4">
    <source>
        <dbReference type="EMBL" id="KAG8044388.1"/>
    </source>
</evidence>
<evidence type="ECO:0000256" key="1">
    <source>
        <dbReference type="ARBA" id="ARBA00022737"/>
    </source>
</evidence>
<feature type="chain" id="PRO_5035287627" description="Pentatricopeptide repeat-containing protein" evidence="3">
    <location>
        <begin position="19"/>
        <end position="215"/>
    </location>
</feature>
<accession>A0A8J5VEK8</accession>
<dbReference type="Pfam" id="PF13041">
    <property type="entry name" value="PPR_2"/>
    <property type="match status" value="1"/>
</dbReference>
<feature type="repeat" description="PPR" evidence="2">
    <location>
        <begin position="137"/>
        <end position="171"/>
    </location>
</feature>
<dbReference type="AlphaFoldDB" id="A0A8J5VEK8"/>
<protein>
    <recommendedName>
        <fullName evidence="6">Pentatricopeptide repeat-containing protein</fullName>
    </recommendedName>
</protein>
<dbReference type="InterPro" id="IPR002885">
    <property type="entry name" value="PPR_rpt"/>
</dbReference>